<dbReference type="EMBL" id="AHHD01000339">
    <property type="protein sequence ID" value="EKG14627.1"/>
    <property type="molecule type" value="Genomic_DNA"/>
</dbReference>
<protein>
    <submittedName>
        <fullName evidence="1">Uncharacterized protein</fullName>
    </submittedName>
</protein>
<dbReference type="InParanoid" id="K2RPD5"/>
<dbReference type="VEuPathDB" id="FungiDB:MPH_08207"/>
<organism evidence="1 2">
    <name type="scientific">Macrophomina phaseolina (strain MS6)</name>
    <name type="common">Charcoal rot fungus</name>
    <dbReference type="NCBI Taxonomy" id="1126212"/>
    <lineage>
        <taxon>Eukaryota</taxon>
        <taxon>Fungi</taxon>
        <taxon>Dikarya</taxon>
        <taxon>Ascomycota</taxon>
        <taxon>Pezizomycotina</taxon>
        <taxon>Dothideomycetes</taxon>
        <taxon>Dothideomycetes incertae sedis</taxon>
        <taxon>Botryosphaeriales</taxon>
        <taxon>Botryosphaeriaceae</taxon>
        <taxon>Macrophomina</taxon>
    </lineage>
</organism>
<evidence type="ECO:0000313" key="2">
    <source>
        <dbReference type="Proteomes" id="UP000007129"/>
    </source>
</evidence>
<dbReference type="Proteomes" id="UP000007129">
    <property type="component" value="Unassembled WGS sequence"/>
</dbReference>
<comment type="caution">
    <text evidence="1">The sequence shown here is derived from an EMBL/GenBank/DDBJ whole genome shotgun (WGS) entry which is preliminary data.</text>
</comment>
<sequence length="55" mass="6885">MKLKVLYEYLHYTGAQLWWYPKLCTRLYFDRQGYVHTHSAWFHYQLIATEYRHAS</sequence>
<gene>
    <name evidence="1" type="ORF">MPH_08207</name>
</gene>
<accession>K2RPD5</accession>
<name>K2RPD5_MACPH</name>
<dbReference type="AlphaFoldDB" id="K2RPD5"/>
<proteinExistence type="predicted"/>
<feature type="non-terminal residue" evidence="1">
    <location>
        <position position="55"/>
    </location>
</feature>
<reference evidence="1 2" key="1">
    <citation type="journal article" date="2012" name="BMC Genomics">
        <title>Tools to kill: Genome of one of the most destructive plant pathogenic fungi Macrophomina phaseolina.</title>
        <authorList>
            <person name="Islam M.S."/>
            <person name="Haque M.S."/>
            <person name="Islam M.M."/>
            <person name="Emdad E.M."/>
            <person name="Halim A."/>
            <person name="Hossen Q.M.M."/>
            <person name="Hossain M.Z."/>
            <person name="Ahmed B."/>
            <person name="Rahim S."/>
            <person name="Rahman M.S."/>
            <person name="Alam M.M."/>
            <person name="Hou S."/>
            <person name="Wan X."/>
            <person name="Saito J.A."/>
            <person name="Alam M."/>
        </authorList>
    </citation>
    <scope>NUCLEOTIDE SEQUENCE [LARGE SCALE GENOMIC DNA]</scope>
    <source>
        <strain evidence="1 2">MS6</strain>
    </source>
</reference>
<dbReference type="HOGENOM" id="CLU_3037957_0_0_1"/>
<evidence type="ECO:0000313" key="1">
    <source>
        <dbReference type="EMBL" id="EKG14627.1"/>
    </source>
</evidence>